<comment type="caution">
    <text evidence="5">The sequence shown here is derived from an EMBL/GenBank/DDBJ whole genome shotgun (WGS) entry which is preliminary data.</text>
</comment>
<reference evidence="5 6" key="1">
    <citation type="submission" date="2019-07" db="EMBL/GenBank/DDBJ databases">
        <title>Whole genome shotgun sequence of Meiothermus hypogaeus NBRC 106114.</title>
        <authorList>
            <person name="Hosoyama A."/>
            <person name="Uohara A."/>
            <person name="Ohji S."/>
            <person name="Ichikawa N."/>
        </authorList>
    </citation>
    <scope>NUCLEOTIDE SEQUENCE [LARGE SCALE GENOMIC DNA]</scope>
    <source>
        <strain evidence="5 6">NBRC 106114</strain>
    </source>
</reference>
<dbReference type="GO" id="GO:0005737">
    <property type="term" value="C:cytoplasm"/>
    <property type="evidence" value="ECO:0007669"/>
    <property type="project" value="TreeGrafter"/>
</dbReference>
<feature type="binding site" evidence="4">
    <location>
        <position position="64"/>
    </location>
    <ligand>
        <name>a divalent metal cation</name>
        <dbReference type="ChEBI" id="CHEBI:60240"/>
        <label>2</label>
    </ligand>
</feature>
<dbReference type="GO" id="GO:0016787">
    <property type="term" value="F:hydrolase activity"/>
    <property type="evidence" value="ECO:0007669"/>
    <property type="project" value="UniProtKB-KW"/>
</dbReference>
<keyword evidence="3 4" id="KW-0479">Metal-binding</keyword>
<feature type="binding site" evidence="4">
    <location>
        <position position="218"/>
    </location>
    <ligand>
        <name>a divalent metal cation</name>
        <dbReference type="ChEBI" id="CHEBI:60240"/>
        <label>1</label>
    </ligand>
</feature>
<dbReference type="AlphaFoldDB" id="A0A511R067"/>
<dbReference type="OrthoDB" id="9792792at2"/>
<gene>
    <name evidence="5" type="ORF">MHY01S_11660</name>
</gene>
<keyword evidence="5" id="KW-0378">Hydrolase</keyword>
<accession>A0A511R067</accession>
<dbReference type="RefSeq" id="WP_147075307.1">
    <property type="nucleotide sequence ID" value="NZ_BJXL01000028.1"/>
</dbReference>
<evidence type="ECO:0000256" key="1">
    <source>
        <dbReference type="ARBA" id="ARBA00006964"/>
    </source>
</evidence>
<dbReference type="InterPro" id="IPR002678">
    <property type="entry name" value="DUF34/NIF3"/>
</dbReference>
<dbReference type="NCBIfam" id="TIGR00486">
    <property type="entry name" value="YbgI_SA1388"/>
    <property type="match status" value="1"/>
</dbReference>
<protein>
    <recommendedName>
        <fullName evidence="2">GTP cyclohydrolase 1 type 2 homolog</fullName>
    </recommendedName>
</protein>
<evidence type="ECO:0000256" key="4">
    <source>
        <dbReference type="PIRSR" id="PIRSR602678-1"/>
    </source>
</evidence>
<feature type="binding site" evidence="4">
    <location>
        <position position="222"/>
    </location>
    <ligand>
        <name>a divalent metal cation</name>
        <dbReference type="ChEBI" id="CHEBI:60240"/>
        <label>1</label>
    </ligand>
</feature>
<dbReference type="InterPro" id="IPR036069">
    <property type="entry name" value="DUF34/NIF3_sf"/>
</dbReference>
<feature type="binding site" evidence="4">
    <location>
        <position position="100"/>
    </location>
    <ligand>
        <name>a divalent metal cation</name>
        <dbReference type="ChEBI" id="CHEBI:60240"/>
        <label>1</label>
    </ligand>
</feature>
<dbReference type="Gene3D" id="3.40.1390.30">
    <property type="entry name" value="NIF3 (NGG1p interacting factor 3)-like"/>
    <property type="match status" value="2"/>
</dbReference>
<evidence type="ECO:0000256" key="2">
    <source>
        <dbReference type="ARBA" id="ARBA00022112"/>
    </source>
</evidence>
<dbReference type="EMBL" id="BJXL01000028">
    <property type="protein sequence ID" value="GEM83000.1"/>
    <property type="molecule type" value="Genomic_DNA"/>
</dbReference>
<dbReference type="FunFam" id="3.40.1390.30:FF:000001">
    <property type="entry name" value="GTP cyclohydrolase 1 type 2"/>
    <property type="match status" value="1"/>
</dbReference>
<comment type="similarity">
    <text evidence="1">Belongs to the GTP cyclohydrolase I type 2/NIF3 family.</text>
</comment>
<evidence type="ECO:0000313" key="6">
    <source>
        <dbReference type="Proteomes" id="UP000321197"/>
    </source>
</evidence>
<dbReference type="SUPFAM" id="SSF102705">
    <property type="entry name" value="NIF3 (NGG1p interacting factor 3)-like"/>
    <property type="match status" value="1"/>
</dbReference>
<evidence type="ECO:0000313" key="5">
    <source>
        <dbReference type="EMBL" id="GEM83000.1"/>
    </source>
</evidence>
<feature type="binding site" evidence="4">
    <location>
        <position position="63"/>
    </location>
    <ligand>
        <name>a divalent metal cation</name>
        <dbReference type="ChEBI" id="CHEBI:60240"/>
        <label>1</label>
    </ligand>
</feature>
<proteinExistence type="inferred from homology"/>
<dbReference type="PANTHER" id="PTHR13799:SF14">
    <property type="entry name" value="GTP CYCLOHYDROLASE 1 TYPE 2 HOMOLOG"/>
    <property type="match status" value="1"/>
</dbReference>
<dbReference type="Pfam" id="PF01784">
    <property type="entry name" value="DUF34_NIF3"/>
    <property type="match status" value="1"/>
</dbReference>
<dbReference type="Proteomes" id="UP000321197">
    <property type="component" value="Unassembled WGS sequence"/>
</dbReference>
<sequence length="250" mass="27333">MQRDVLVRWLDDYLKIREFKDPSLNGLQVEGKTEVRKIGVSVDAAQVIFDQAAEAQVDFLITHHGLFWGQPFAIVGYQKRRLERLFSAGISLYTAHLPLDAHPEVGNNAVLARELGLQGLEPFPHPRYGPIGFVGHFATAKPLAEVIDRIGELTGMQPLLHQGGPDEVRRVGVVSGGGAGDVGLANALGCDLYITGEPSHAHYHEPFELGLNVIFAGHYDSETFGVKALAARLEEEFGLPWVFLAHPTGL</sequence>
<dbReference type="GO" id="GO:0046872">
    <property type="term" value="F:metal ion binding"/>
    <property type="evidence" value="ECO:0007669"/>
    <property type="project" value="UniProtKB-KW"/>
</dbReference>
<organism evidence="5 6">
    <name type="scientific">Meiothermus hypogaeus NBRC 106114</name>
    <dbReference type="NCBI Taxonomy" id="1227553"/>
    <lineage>
        <taxon>Bacteria</taxon>
        <taxon>Thermotogati</taxon>
        <taxon>Deinococcota</taxon>
        <taxon>Deinococci</taxon>
        <taxon>Thermales</taxon>
        <taxon>Thermaceae</taxon>
        <taxon>Meiothermus</taxon>
    </lineage>
</organism>
<dbReference type="PANTHER" id="PTHR13799">
    <property type="entry name" value="NGG1 INTERACTING FACTOR 3"/>
    <property type="match status" value="1"/>
</dbReference>
<evidence type="ECO:0000256" key="3">
    <source>
        <dbReference type="ARBA" id="ARBA00022723"/>
    </source>
</evidence>
<name>A0A511R067_9DEIN</name>